<dbReference type="AlphaFoldDB" id="A0A212LXS0"/>
<proteinExistence type="predicted"/>
<dbReference type="SUPFAM" id="SSF101386">
    <property type="entry name" value="all-alpha NTP pyrophosphatases"/>
    <property type="match status" value="1"/>
</dbReference>
<sequence length="188" mass="21761">MKDLPILLKNVEDFHRKFGIGINVKSQQEMYARCCLLLEELGELGEIMSGPKQKLEEEIADIAYVLLGNLISMGYKTYNWKSNCTEVNASYENLVLYCGLIAKKIRKEWYPESVIFRNTILNLHLNSFKILGALANQKNFELTQAILKKHTQLLNRKSRIIGNTIVVSHWNNEEYKYNHSKSAHSIRN</sequence>
<organism evidence="1">
    <name type="scientific">uncultured Sporomusa sp</name>
    <dbReference type="NCBI Taxonomy" id="307249"/>
    <lineage>
        <taxon>Bacteria</taxon>
        <taxon>Bacillati</taxon>
        <taxon>Bacillota</taxon>
        <taxon>Negativicutes</taxon>
        <taxon>Selenomonadales</taxon>
        <taxon>Sporomusaceae</taxon>
        <taxon>Sporomusa</taxon>
        <taxon>environmental samples</taxon>
    </lineage>
</organism>
<reference evidence="1" key="1">
    <citation type="submission" date="2016-08" db="EMBL/GenBank/DDBJ databases">
        <authorList>
            <person name="Seilhamer J.J."/>
        </authorList>
    </citation>
    <scope>NUCLEOTIDE SEQUENCE</scope>
    <source>
        <strain evidence="1">86</strain>
    </source>
</reference>
<dbReference type="RefSeq" id="WP_288185006.1">
    <property type="nucleotide sequence ID" value="NZ_LT608335.1"/>
</dbReference>
<protein>
    <recommendedName>
        <fullName evidence="2">NTP pyrophosphohydrolase MazG putative catalytic core domain-containing protein</fullName>
    </recommendedName>
</protein>
<dbReference type="EMBL" id="FMJE01000005">
    <property type="protein sequence ID" value="SCM82321.1"/>
    <property type="molecule type" value="Genomic_DNA"/>
</dbReference>
<name>A0A212LXS0_9FIRM</name>
<evidence type="ECO:0008006" key="2">
    <source>
        <dbReference type="Google" id="ProtNLM"/>
    </source>
</evidence>
<gene>
    <name evidence="1" type="ORF">KL86SPO_50092</name>
</gene>
<accession>A0A212LXS0</accession>
<dbReference type="Gene3D" id="1.10.3420.10">
    <property type="entry name" value="putative ntp pyrophosphohydrolase like domain"/>
    <property type="match status" value="1"/>
</dbReference>
<dbReference type="InterPro" id="IPR023292">
    <property type="entry name" value="NTP_PyroPHydrolase-like_dom_sf"/>
</dbReference>
<evidence type="ECO:0000313" key="1">
    <source>
        <dbReference type="EMBL" id="SCM82321.1"/>
    </source>
</evidence>